<evidence type="ECO:0000256" key="1">
    <source>
        <dbReference type="ARBA" id="ARBA00000085"/>
    </source>
</evidence>
<keyword evidence="9" id="KW-0472">Membrane</keyword>
<dbReference type="SMART" id="SM00387">
    <property type="entry name" value="HATPase_c"/>
    <property type="match status" value="1"/>
</dbReference>
<proteinExistence type="predicted"/>
<dbReference type="InterPro" id="IPR011990">
    <property type="entry name" value="TPR-like_helical_dom_sf"/>
</dbReference>
<dbReference type="SMART" id="SM00028">
    <property type="entry name" value="TPR"/>
    <property type="match status" value="5"/>
</dbReference>
<dbReference type="OrthoDB" id="9767435at2"/>
<organism evidence="12 13">
    <name type="scientific">Marinilabilia rubra</name>
    <dbReference type="NCBI Taxonomy" id="2162893"/>
    <lineage>
        <taxon>Bacteria</taxon>
        <taxon>Pseudomonadati</taxon>
        <taxon>Bacteroidota</taxon>
        <taxon>Bacteroidia</taxon>
        <taxon>Marinilabiliales</taxon>
        <taxon>Marinilabiliaceae</taxon>
        <taxon>Marinilabilia</taxon>
    </lineage>
</organism>
<dbReference type="GO" id="GO:0005524">
    <property type="term" value="F:ATP binding"/>
    <property type="evidence" value="ECO:0007669"/>
    <property type="project" value="UniProtKB-KW"/>
</dbReference>
<evidence type="ECO:0000256" key="9">
    <source>
        <dbReference type="SAM" id="Phobius"/>
    </source>
</evidence>
<dbReference type="InterPro" id="IPR003594">
    <property type="entry name" value="HATPase_dom"/>
</dbReference>
<feature type="chain" id="PRO_5015737768" description="histidine kinase" evidence="10">
    <location>
        <begin position="24"/>
        <end position="597"/>
    </location>
</feature>
<dbReference type="RefSeq" id="WP_109262571.1">
    <property type="nucleotide sequence ID" value="NZ_QEWP01000001.1"/>
</dbReference>
<dbReference type="InterPro" id="IPR036890">
    <property type="entry name" value="HATPase_C_sf"/>
</dbReference>
<dbReference type="InterPro" id="IPR019734">
    <property type="entry name" value="TPR_rpt"/>
</dbReference>
<evidence type="ECO:0000313" key="12">
    <source>
        <dbReference type="EMBL" id="PWE01116.1"/>
    </source>
</evidence>
<feature type="transmembrane region" description="Helical" evidence="9">
    <location>
        <begin position="357"/>
        <end position="377"/>
    </location>
</feature>
<keyword evidence="4" id="KW-0808">Transferase</keyword>
<evidence type="ECO:0000256" key="8">
    <source>
        <dbReference type="PROSITE-ProRule" id="PRU00339"/>
    </source>
</evidence>
<evidence type="ECO:0000256" key="6">
    <source>
        <dbReference type="ARBA" id="ARBA00022777"/>
    </source>
</evidence>
<keyword evidence="13" id="KW-1185">Reference proteome</keyword>
<dbReference type="InterPro" id="IPR005467">
    <property type="entry name" value="His_kinase_dom"/>
</dbReference>
<dbReference type="PROSITE" id="PS50005">
    <property type="entry name" value="TPR"/>
    <property type="match status" value="1"/>
</dbReference>
<keyword evidence="5" id="KW-0547">Nucleotide-binding</keyword>
<dbReference type="PANTHER" id="PTHR41523">
    <property type="entry name" value="TWO-COMPONENT SYSTEM SENSOR PROTEIN"/>
    <property type="match status" value="1"/>
</dbReference>
<accession>A0A2U2BDG8</accession>
<evidence type="ECO:0000256" key="10">
    <source>
        <dbReference type="SAM" id="SignalP"/>
    </source>
</evidence>
<evidence type="ECO:0000259" key="11">
    <source>
        <dbReference type="PROSITE" id="PS50109"/>
    </source>
</evidence>
<dbReference type="InterPro" id="IPR011495">
    <property type="entry name" value="Sig_transdc_His_kin_sub2_dim/P"/>
</dbReference>
<keyword evidence="3" id="KW-0597">Phosphoprotein</keyword>
<keyword evidence="7" id="KW-0067">ATP-binding</keyword>
<evidence type="ECO:0000256" key="3">
    <source>
        <dbReference type="ARBA" id="ARBA00022553"/>
    </source>
</evidence>
<dbReference type="Pfam" id="PF07568">
    <property type="entry name" value="HisKA_2"/>
    <property type="match status" value="1"/>
</dbReference>
<evidence type="ECO:0000256" key="2">
    <source>
        <dbReference type="ARBA" id="ARBA00012438"/>
    </source>
</evidence>
<keyword evidence="6 12" id="KW-0418">Kinase</keyword>
<comment type="catalytic activity">
    <reaction evidence="1">
        <text>ATP + protein L-histidine = ADP + protein N-phospho-L-histidine.</text>
        <dbReference type="EC" id="2.7.13.3"/>
    </reaction>
</comment>
<evidence type="ECO:0000256" key="5">
    <source>
        <dbReference type="ARBA" id="ARBA00022741"/>
    </source>
</evidence>
<keyword evidence="9" id="KW-0812">Transmembrane</keyword>
<dbReference type="InterPro" id="IPR041617">
    <property type="entry name" value="TPR_MalT"/>
</dbReference>
<evidence type="ECO:0000256" key="4">
    <source>
        <dbReference type="ARBA" id="ARBA00022679"/>
    </source>
</evidence>
<keyword evidence="8" id="KW-0802">TPR repeat</keyword>
<feature type="repeat" description="TPR" evidence="8">
    <location>
        <begin position="162"/>
        <end position="195"/>
    </location>
</feature>
<comment type="caution">
    <text evidence="12">The sequence shown here is derived from an EMBL/GenBank/DDBJ whole genome shotgun (WGS) entry which is preliminary data.</text>
</comment>
<feature type="signal peptide" evidence="10">
    <location>
        <begin position="1"/>
        <end position="23"/>
    </location>
</feature>
<dbReference type="PROSITE" id="PS50109">
    <property type="entry name" value="HIS_KIN"/>
    <property type="match status" value="1"/>
</dbReference>
<keyword evidence="10" id="KW-0732">Signal</keyword>
<dbReference type="GO" id="GO:0004673">
    <property type="term" value="F:protein histidine kinase activity"/>
    <property type="evidence" value="ECO:0007669"/>
    <property type="project" value="UniProtKB-EC"/>
</dbReference>
<dbReference type="SUPFAM" id="SSF48452">
    <property type="entry name" value="TPR-like"/>
    <property type="match status" value="1"/>
</dbReference>
<evidence type="ECO:0000256" key="7">
    <source>
        <dbReference type="ARBA" id="ARBA00022840"/>
    </source>
</evidence>
<dbReference type="EMBL" id="QEWP01000001">
    <property type="protein sequence ID" value="PWE01116.1"/>
    <property type="molecule type" value="Genomic_DNA"/>
</dbReference>
<dbReference type="Gene3D" id="1.25.40.10">
    <property type="entry name" value="Tetratricopeptide repeat domain"/>
    <property type="match status" value="2"/>
</dbReference>
<dbReference type="Gene3D" id="3.30.565.10">
    <property type="entry name" value="Histidine kinase-like ATPase, C-terminal domain"/>
    <property type="match status" value="1"/>
</dbReference>
<keyword evidence="9" id="KW-1133">Transmembrane helix</keyword>
<dbReference type="Proteomes" id="UP000244956">
    <property type="component" value="Unassembled WGS sequence"/>
</dbReference>
<protein>
    <recommendedName>
        <fullName evidence="2">histidine kinase</fullName>
        <ecNumber evidence="2">2.7.13.3</ecNumber>
    </recommendedName>
</protein>
<dbReference type="EC" id="2.7.13.3" evidence="2"/>
<dbReference type="SUPFAM" id="SSF55874">
    <property type="entry name" value="ATPase domain of HSP90 chaperone/DNA topoisomerase II/histidine kinase"/>
    <property type="match status" value="1"/>
</dbReference>
<dbReference type="Gene3D" id="3.30.450.20">
    <property type="entry name" value="PAS domain"/>
    <property type="match status" value="1"/>
</dbReference>
<reference evidence="12 13" key="1">
    <citation type="submission" date="2018-05" db="EMBL/GenBank/DDBJ databases">
        <title>Marinilabilia rubrum sp. nov., isolated from saltern sediment.</title>
        <authorList>
            <person name="Zhang R."/>
        </authorList>
    </citation>
    <scope>NUCLEOTIDE SEQUENCE [LARGE SCALE GENOMIC DNA]</scope>
    <source>
        <strain evidence="12 13">WTE16</strain>
    </source>
</reference>
<gene>
    <name evidence="12" type="ORF">DDZ16_01105</name>
</gene>
<name>A0A2U2BDG8_9BACT</name>
<dbReference type="Pfam" id="PF02518">
    <property type="entry name" value="HATPase_c"/>
    <property type="match status" value="1"/>
</dbReference>
<dbReference type="Pfam" id="PF17874">
    <property type="entry name" value="TPR_MalT"/>
    <property type="match status" value="1"/>
</dbReference>
<sequence length="597" mass="68377">MTSLLKVLFFLITSSCFIFSVQAEGVEDEIQSIILSENADSSKIEELLKLAKSLDGQPAEAMLVVRFAGKLADDIKCLKLRGRCYEYESWIKRDLGDYSSAIAASFKALRIYNDLNLEDKTEKLQLQLGSHFSAEKNYSKAILYISRALESYRDREDTSNLVLALINMGETYRLQGKLDSAAILFRECLSLNRQLKNTNVEIVKGYAEGNLGMVYSSQGKFNEAIQLLKSSISILGEMQDYYSTSVYQSELAQVYIQQGKKNQGETLLREALEMAEREKLKEQIRDISKDLSVFYEQNNRFQRALNLRKQYEVYHDSLVNIENVRKTEQLESQYWLDRKDANIRILELENESKQRTVIILSVGSFILLMLLFFVYRLQVLRKKAYQKVAEQRDIIEKREKEKALLLKELNHRVKNNLQMVSSMFSLQASQFRGEPAADALVAARRRIDALMLIHQKLYREDVDTHIKLADYIKELTDNLVYGFGKEVDLKLNLSDDKLYIDSAIPLGIIINELLTNSLKYASDGKALTISVDLKQENDKLHLILADNGPGFPEGHDLKKSRSLGLKLVHSLIRQLHGELSQTNDNGCRWDITIEKGS</sequence>
<feature type="domain" description="Histidine kinase" evidence="11">
    <location>
        <begin position="408"/>
        <end position="597"/>
    </location>
</feature>
<dbReference type="AlphaFoldDB" id="A0A2U2BDG8"/>
<evidence type="ECO:0000313" key="13">
    <source>
        <dbReference type="Proteomes" id="UP000244956"/>
    </source>
</evidence>
<dbReference type="PANTHER" id="PTHR41523:SF8">
    <property type="entry name" value="ETHYLENE RESPONSE SENSOR PROTEIN"/>
    <property type="match status" value="1"/>
</dbReference>